<dbReference type="SMART" id="SM00382">
    <property type="entry name" value="AAA"/>
    <property type="match status" value="1"/>
</dbReference>
<evidence type="ECO:0000256" key="3">
    <source>
        <dbReference type="ARBA" id="ARBA00020170"/>
    </source>
</evidence>
<evidence type="ECO:0000256" key="1">
    <source>
        <dbReference type="ARBA" id="ARBA00004496"/>
    </source>
</evidence>
<comment type="subcellular location">
    <subcellularLocation>
        <location evidence="1 9 10">Cytoplasm</location>
    </subcellularLocation>
</comment>
<evidence type="ECO:0000256" key="6">
    <source>
        <dbReference type="ARBA" id="ARBA00022741"/>
    </source>
</evidence>
<dbReference type="PANTHER" id="PTHR32182:SF0">
    <property type="entry name" value="DNA REPLICATION AND REPAIR PROTEIN RECF"/>
    <property type="match status" value="1"/>
</dbReference>
<dbReference type="GO" id="GO:0000731">
    <property type="term" value="P:DNA synthesis involved in DNA repair"/>
    <property type="evidence" value="ECO:0007669"/>
    <property type="project" value="TreeGrafter"/>
</dbReference>
<name>A0A7Y3RP22_9PROT</name>
<dbReference type="InterPro" id="IPR018078">
    <property type="entry name" value="DNA-binding_RecF_CS"/>
</dbReference>
<dbReference type="GO" id="GO:0006302">
    <property type="term" value="P:double-strand break repair"/>
    <property type="evidence" value="ECO:0007669"/>
    <property type="project" value="TreeGrafter"/>
</dbReference>
<keyword evidence="8 9" id="KW-0238">DNA-binding</keyword>
<dbReference type="Proteomes" id="UP000536835">
    <property type="component" value="Unassembled WGS sequence"/>
</dbReference>
<evidence type="ECO:0000256" key="2">
    <source>
        <dbReference type="ARBA" id="ARBA00008016"/>
    </source>
</evidence>
<keyword evidence="9 10" id="KW-0742">SOS response</keyword>
<dbReference type="PROSITE" id="PS00618">
    <property type="entry name" value="RECF_2"/>
    <property type="match status" value="1"/>
</dbReference>
<evidence type="ECO:0000256" key="10">
    <source>
        <dbReference type="RuleBase" id="RU000578"/>
    </source>
</evidence>
<dbReference type="InterPro" id="IPR003593">
    <property type="entry name" value="AAA+_ATPase"/>
</dbReference>
<evidence type="ECO:0000259" key="11">
    <source>
        <dbReference type="SMART" id="SM00382"/>
    </source>
</evidence>
<keyword evidence="13" id="KW-1185">Reference proteome</keyword>
<evidence type="ECO:0000256" key="8">
    <source>
        <dbReference type="ARBA" id="ARBA00023125"/>
    </source>
</evidence>
<dbReference type="GO" id="GO:0005737">
    <property type="term" value="C:cytoplasm"/>
    <property type="evidence" value="ECO:0007669"/>
    <property type="project" value="UniProtKB-SubCell"/>
</dbReference>
<dbReference type="GO" id="GO:0006260">
    <property type="term" value="P:DNA replication"/>
    <property type="evidence" value="ECO:0007669"/>
    <property type="project" value="UniProtKB-UniRule"/>
</dbReference>
<dbReference type="GO" id="GO:0009432">
    <property type="term" value="P:SOS response"/>
    <property type="evidence" value="ECO:0007669"/>
    <property type="project" value="UniProtKB-UniRule"/>
</dbReference>
<protein>
    <recommendedName>
        <fullName evidence="3 9">DNA replication and repair protein RecF</fullName>
    </recommendedName>
</protein>
<dbReference type="Pfam" id="PF02463">
    <property type="entry name" value="SMC_N"/>
    <property type="match status" value="1"/>
</dbReference>
<accession>A0A7Y3RP22</accession>
<evidence type="ECO:0000313" key="12">
    <source>
        <dbReference type="EMBL" id="NNU17642.1"/>
    </source>
</evidence>
<evidence type="ECO:0000256" key="9">
    <source>
        <dbReference type="HAMAP-Rule" id="MF_00365"/>
    </source>
</evidence>
<feature type="binding site" evidence="9">
    <location>
        <begin position="31"/>
        <end position="38"/>
    </location>
    <ligand>
        <name>ATP</name>
        <dbReference type="ChEBI" id="CHEBI:30616"/>
    </ligand>
</feature>
<sequence>MRRITGLTLRDIRSYEAFDAKLSGRSVVITGANGAGKTNLLETLTLFGAGRGLRGAKLSDVVRQGATSPPGAAITLSAEDEDPLRLIVQITPPRHDKREVKIDGEPVKQASALAEIIRFLWLIPAMDRLFMDAPSERRRFLDRIAAAGDSSHAGVAARYEKAMRQRAALLDQGGDPSLLTLFEQEMAEAGVVLAENRQQTAQSLAEGYEALREEAFPRAGVLIEGDLERMLQSEGRARAQDVFQERLARNRRVDRDAKRTLFGPHRSDLHVTHLGKDMPAKFCSTGEQKALLIGLILARAEAAKTKPGSLVLLLDEIVAHLDETRRKALAETLDRLGLQAFLTGTDPDAFAPFLDRMDHLRPDASGEPVTF</sequence>
<comment type="caution">
    <text evidence="12">The sequence shown here is derived from an EMBL/GenBank/DDBJ whole genome shotgun (WGS) entry which is preliminary data.</text>
</comment>
<evidence type="ECO:0000256" key="7">
    <source>
        <dbReference type="ARBA" id="ARBA00022840"/>
    </source>
</evidence>
<dbReference type="RefSeq" id="WP_173201258.1">
    <property type="nucleotide sequence ID" value="NZ_JABFCX010000003.1"/>
</dbReference>
<dbReference type="EMBL" id="JABFCX010000003">
    <property type="protein sequence ID" value="NNU17642.1"/>
    <property type="molecule type" value="Genomic_DNA"/>
</dbReference>
<dbReference type="InterPro" id="IPR003395">
    <property type="entry name" value="RecF/RecN/SMC_N"/>
</dbReference>
<keyword evidence="5 9" id="KW-0235">DNA replication</keyword>
<dbReference type="AlphaFoldDB" id="A0A7Y3RP22"/>
<dbReference type="GO" id="GO:0005524">
    <property type="term" value="F:ATP binding"/>
    <property type="evidence" value="ECO:0007669"/>
    <property type="project" value="UniProtKB-UniRule"/>
</dbReference>
<keyword evidence="7 9" id="KW-0067">ATP-binding</keyword>
<dbReference type="GO" id="GO:0003697">
    <property type="term" value="F:single-stranded DNA binding"/>
    <property type="evidence" value="ECO:0007669"/>
    <property type="project" value="UniProtKB-UniRule"/>
</dbReference>
<gene>
    <name evidence="9 12" type="primary">recF</name>
    <name evidence="12" type="ORF">HK107_15020</name>
</gene>
<dbReference type="PANTHER" id="PTHR32182">
    <property type="entry name" value="DNA REPLICATION AND REPAIR PROTEIN RECF"/>
    <property type="match status" value="1"/>
</dbReference>
<dbReference type="PROSITE" id="PS00617">
    <property type="entry name" value="RECF_1"/>
    <property type="match status" value="1"/>
</dbReference>
<dbReference type="HAMAP" id="MF_00365">
    <property type="entry name" value="RecF"/>
    <property type="match status" value="1"/>
</dbReference>
<keyword evidence="4 9" id="KW-0963">Cytoplasm</keyword>
<dbReference type="InterPro" id="IPR027417">
    <property type="entry name" value="P-loop_NTPase"/>
</dbReference>
<dbReference type="InterPro" id="IPR042174">
    <property type="entry name" value="RecF_2"/>
</dbReference>
<dbReference type="InterPro" id="IPR001238">
    <property type="entry name" value="DNA-binding_RecF"/>
</dbReference>
<comment type="similarity">
    <text evidence="2 9 10">Belongs to the RecF family.</text>
</comment>
<keyword evidence="6 9" id="KW-0547">Nucleotide-binding</keyword>
<reference evidence="12 13" key="1">
    <citation type="submission" date="2020-05" db="EMBL/GenBank/DDBJ databases">
        <title>Parvularcula mediterraneae sp. nov., isolated from polypropylene straw from shallow seawater of the seashore of Laganas in Zakynthos island, Greece.</title>
        <authorList>
            <person name="Szabo I."/>
            <person name="Al-Omari J."/>
            <person name="Rado J."/>
            <person name="Szerdahelyi G.S."/>
        </authorList>
    </citation>
    <scope>NUCLEOTIDE SEQUENCE [LARGE SCALE GENOMIC DNA]</scope>
    <source>
        <strain evidence="12 13">ZS-1/3</strain>
    </source>
</reference>
<evidence type="ECO:0000313" key="13">
    <source>
        <dbReference type="Proteomes" id="UP000536835"/>
    </source>
</evidence>
<keyword evidence="9 10" id="KW-0227">DNA damage</keyword>
<dbReference type="Gene3D" id="1.20.1050.90">
    <property type="entry name" value="RecF/RecN/SMC, N-terminal domain"/>
    <property type="match status" value="1"/>
</dbReference>
<dbReference type="SUPFAM" id="SSF52540">
    <property type="entry name" value="P-loop containing nucleoside triphosphate hydrolases"/>
    <property type="match status" value="1"/>
</dbReference>
<feature type="domain" description="AAA+ ATPase" evidence="11">
    <location>
        <begin position="23"/>
        <end position="363"/>
    </location>
</feature>
<dbReference type="Gene3D" id="3.40.50.300">
    <property type="entry name" value="P-loop containing nucleotide triphosphate hydrolases"/>
    <property type="match status" value="1"/>
</dbReference>
<proteinExistence type="inferred from homology"/>
<evidence type="ECO:0000256" key="4">
    <source>
        <dbReference type="ARBA" id="ARBA00022490"/>
    </source>
</evidence>
<keyword evidence="9 10" id="KW-0234">DNA repair</keyword>
<evidence type="ECO:0000256" key="5">
    <source>
        <dbReference type="ARBA" id="ARBA00022705"/>
    </source>
</evidence>
<dbReference type="NCBIfam" id="TIGR00611">
    <property type="entry name" value="recf"/>
    <property type="match status" value="1"/>
</dbReference>
<comment type="function">
    <text evidence="9 10">The RecF protein is involved in DNA metabolism; it is required for DNA replication and normal SOS inducibility. RecF binds preferentially to single-stranded, linear DNA. It also seems to bind ATP.</text>
</comment>
<organism evidence="12 13">
    <name type="scientific">Parvularcula mediterranea</name>
    <dbReference type="NCBI Taxonomy" id="2732508"/>
    <lineage>
        <taxon>Bacteria</taxon>
        <taxon>Pseudomonadati</taxon>
        <taxon>Pseudomonadota</taxon>
        <taxon>Alphaproteobacteria</taxon>
        <taxon>Parvularculales</taxon>
        <taxon>Parvularculaceae</taxon>
        <taxon>Parvularcula</taxon>
    </lineage>
</organism>